<dbReference type="InterPro" id="IPR036047">
    <property type="entry name" value="F-box-like_dom_sf"/>
</dbReference>
<evidence type="ECO:0000259" key="1">
    <source>
        <dbReference type="PROSITE" id="PS50181"/>
    </source>
</evidence>
<dbReference type="SMART" id="SM00256">
    <property type="entry name" value="FBOX"/>
    <property type="match status" value="1"/>
</dbReference>
<keyword evidence="3" id="KW-1185">Reference proteome</keyword>
<gene>
    <name evidence="2" type="ORF">Tco_1070939</name>
</gene>
<dbReference type="PANTHER" id="PTHR31672:SF13">
    <property type="entry name" value="F-BOX PROTEIN CPR30-LIKE"/>
    <property type="match status" value="1"/>
</dbReference>
<feature type="domain" description="F-box" evidence="1">
    <location>
        <begin position="1"/>
        <end position="47"/>
    </location>
</feature>
<evidence type="ECO:0000313" key="3">
    <source>
        <dbReference type="Proteomes" id="UP001151760"/>
    </source>
</evidence>
<dbReference type="InterPro" id="IPR001810">
    <property type="entry name" value="F-box_dom"/>
</dbReference>
<organism evidence="2 3">
    <name type="scientific">Tanacetum coccineum</name>
    <dbReference type="NCBI Taxonomy" id="301880"/>
    <lineage>
        <taxon>Eukaryota</taxon>
        <taxon>Viridiplantae</taxon>
        <taxon>Streptophyta</taxon>
        <taxon>Embryophyta</taxon>
        <taxon>Tracheophyta</taxon>
        <taxon>Spermatophyta</taxon>
        <taxon>Magnoliopsida</taxon>
        <taxon>eudicotyledons</taxon>
        <taxon>Gunneridae</taxon>
        <taxon>Pentapetalae</taxon>
        <taxon>asterids</taxon>
        <taxon>campanulids</taxon>
        <taxon>Asterales</taxon>
        <taxon>Asteraceae</taxon>
        <taxon>Asteroideae</taxon>
        <taxon>Anthemideae</taxon>
        <taxon>Anthemidinae</taxon>
        <taxon>Tanacetum</taxon>
    </lineage>
</organism>
<name>A0ABQ5HMV5_9ASTR</name>
<dbReference type="Gene3D" id="1.20.1280.50">
    <property type="match status" value="1"/>
</dbReference>
<accession>A0ABQ5HMV5</accession>
<dbReference type="InterPro" id="IPR050796">
    <property type="entry name" value="SCF_F-box_component"/>
</dbReference>
<proteinExistence type="predicted"/>
<reference evidence="2" key="1">
    <citation type="journal article" date="2022" name="Int. J. Mol. Sci.">
        <title>Draft Genome of Tanacetum Coccineum: Genomic Comparison of Closely Related Tanacetum-Family Plants.</title>
        <authorList>
            <person name="Yamashiro T."/>
            <person name="Shiraishi A."/>
            <person name="Nakayama K."/>
            <person name="Satake H."/>
        </authorList>
    </citation>
    <scope>NUCLEOTIDE SEQUENCE</scope>
</reference>
<dbReference type="PROSITE" id="PS50181">
    <property type="entry name" value="FBOX"/>
    <property type="match status" value="1"/>
</dbReference>
<dbReference type="Pfam" id="PF00646">
    <property type="entry name" value="F-box"/>
    <property type="match status" value="1"/>
</dbReference>
<comment type="caution">
    <text evidence="2">The sequence shown here is derived from an EMBL/GenBank/DDBJ whole genome shotgun (WGS) entry which is preliminary data.</text>
</comment>
<evidence type="ECO:0000313" key="2">
    <source>
        <dbReference type="EMBL" id="GJT89222.1"/>
    </source>
</evidence>
<dbReference type="PANTHER" id="PTHR31672">
    <property type="entry name" value="BNACNNG10540D PROTEIN"/>
    <property type="match status" value="1"/>
</dbReference>
<dbReference type="SUPFAM" id="SSF81383">
    <property type="entry name" value="F-box domain"/>
    <property type="match status" value="1"/>
</dbReference>
<sequence>MDRLPTNIMFDIFSKVPAKCLARFRCVSKLWCDYIDDRYLMTVYDERVIEEPKPILYHSHLVSHERITRSLCFHVRESLQTRDAYHTDVLVPKEGPFLEFLHKKPLSKSSIVRIKVRGSCNGLMCLSQDEDDIVTTLVVVHPLKKECYELPPLPMRFDSSMSRESCGLGFDASTNTLKMVYVLPKDYVPPSDPNMLRLEKKSSMCAVAEVEKLVDLPSPDPVPIALPIYTEFGSPLSFYSLRLEKKSSMCVVAEVEKPVDLPSPDPVPIALPIYTKFGSPLSFYSVPADRPPTVPTPIRSTFTNL</sequence>
<dbReference type="Proteomes" id="UP001151760">
    <property type="component" value="Unassembled WGS sequence"/>
</dbReference>
<protein>
    <submittedName>
        <fullName evidence="2">F-box domain containing protein</fullName>
    </submittedName>
</protein>
<dbReference type="EMBL" id="BQNB010019802">
    <property type="protein sequence ID" value="GJT89222.1"/>
    <property type="molecule type" value="Genomic_DNA"/>
</dbReference>
<reference evidence="2" key="2">
    <citation type="submission" date="2022-01" db="EMBL/GenBank/DDBJ databases">
        <authorList>
            <person name="Yamashiro T."/>
            <person name="Shiraishi A."/>
            <person name="Satake H."/>
            <person name="Nakayama K."/>
        </authorList>
    </citation>
    <scope>NUCLEOTIDE SEQUENCE</scope>
</reference>